<dbReference type="Gene3D" id="1.10.287.310">
    <property type="match status" value="1"/>
</dbReference>
<evidence type="ECO:0000313" key="7">
    <source>
        <dbReference type="EMBL" id="QOR94733.1"/>
    </source>
</evidence>
<keyword evidence="2 5" id="KW-0689">Ribosomal protein</keyword>
<dbReference type="RefSeq" id="WP_193436530.1">
    <property type="nucleotide sequence ID" value="NZ_CP063144.1"/>
</dbReference>
<dbReference type="OrthoDB" id="11736at2157"/>
<accession>A0A7M1UT92</accession>
<dbReference type="InterPro" id="IPR050063">
    <property type="entry name" value="Ribosomal_protein_uL29"/>
</dbReference>
<organism evidence="7 8">
    <name type="scientific">Thermosphaera chiliense</name>
    <dbReference type="NCBI Taxonomy" id="3402707"/>
    <lineage>
        <taxon>Archaea</taxon>
        <taxon>Thermoproteota</taxon>
        <taxon>Thermoprotei</taxon>
        <taxon>Desulfurococcales</taxon>
        <taxon>Desulfurococcaceae</taxon>
        <taxon>Thermosphaera</taxon>
    </lineage>
</organism>
<gene>
    <name evidence="7" type="primary">rpmC</name>
    <name evidence="5" type="synonym">rpl29</name>
    <name evidence="7" type="ORF">IMZ38_02025</name>
</gene>
<keyword evidence="3 5" id="KW-0687">Ribonucleoprotein</keyword>
<dbReference type="FunFam" id="1.10.287.310:FF:000001">
    <property type="entry name" value="50S ribosomal protein L29"/>
    <property type="match status" value="1"/>
</dbReference>
<dbReference type="GO" id="GO:0006412">
    <property type="term" value="P:translation"/>
    <property type="evidence" value="ECO:0007669"/>
    <property type="project" value="UniProtKB-UniRule"/>
</dbReference>
<dbReference type="Pfam" id="PF00831">
    <property type="entry name" value="Ribosomal_L29"/>
    <property type="match status" value="1"/>
</dbReference>
<dbReference type="PANTHER" id="PTHR10916:SF0">
    <property type="entry name" value="LARGE RIBOSOMAL SUBUNIT PROTEIN UL29C"/>
    <property type="match status" value="1"/>
</dbReference>
<dbReference type="AlphaFoldDB" id="A0A7M1UT92"/>
<evidence type="ECO:0000256" key="4">
    <source>
        <dbReference type="ARBA" id="ARBA00035204"/>
    </source>
</evidence>
<keyword evidence="8" id="KW-1185">Reference proteome</keyword>
<dbReference type="PANTHER" id="PTHR10916">
    <property type="entry name" value="60S RIBOSOMAL PROTEIN L35/50S RIBOSOMAL PROTEIN L29"/>
    <property type="match status" value="1"/>
</dbReference>
<reference evidence="7 8" key="1">
    <citation type="submission" date="2020-10" db="EMBL/GenBank/DDBJ databases">
        <title>Complete genome sequence of Thermosphaera aggregans strain 3507.</title>
        <authorList>
            <person name="Zayulina K.S."/>
            <person name="Elcheninov A.G."/>
            <person name="Toshchakov S.V."/>
            <person name="Kublanov I.V."/>
            <person name="Kochetkova T.V."/>
        </authorList>
    </citation>
    <scope>NUCLEOTIDE SEQUENCE [LARGE SCALE GENOMIC DNA]</scope>
    <source>
        <strain evidence="7 8">3507</strain>
    </source>
</reference>
<evidence type="ECO:0000313" key="8">
    <source>
        <dbReference type="Proteomes" id="UP000593766"/>
    </source>
</evidence>
<dbReference type="Proteomes" id="UP000593766">
    <property type="component" value="Chromosome"/>
</dbReference>
<sequence>MKASEIRKMAPEERLLKLNELRLELVKLRLQSKVGTLTNTARIRNVRRDIARILTVMREESAKGRQQAEEVKEEVPVEEEKQ</sequence>
<proteinExistence type="inferred from homology"/>
<dbReference type="CDD" id="cd00427">
    <property type="entry name" value="Ribosomal_L29_HIP"/>
    <property type="match status" value="1"/>
</dbReference>
<dbReference type="PROSITE" id="PS00579">
    <property type="entry name" value="RIBOSOMAL_L29"/>
    <property type="match status" value="1"/>
</dbReference>
<dbReference type="GO" id="GO:0022625">
    <property type="term" value="C:cytosolic large ribosomal subunit"/>
    <property type="evidence" value="ECO:0007669"/>
    <property type="project" value="TreeGrafter"/>
</dbReference>
<dbReference type="KEGG" id="tcs:IMZ38_02025"/>
<evidence type="ECO:0000256" key="1">
    <source>
        <dbReference type="ARBA" id="ARBA00009254"/>
    </source>
</evidence>
<name>A0A7M1UT92_9CREN</name>
<comment type="similarity">
    <text evidence="1 5">Belongs to the universal ribosomal protein uL29 family.</text>
</comment>
<dbReference type="SUPFAM" id="SSF46561">
    <property type="entry name" value="Ribosomal protein L29 (L29p)"/>
    <property type="match status" value="1"/>
</dbReference>
<dbReference type="EMBL" id="CP063144">
    <property type="protein sequence ID" value="QOR94733.1"/>
    <property type="molecule type" value="Genomic_DNA"/>
</dbReference>
<evidence type="ECO:0000256" key="5">
    <source>
        <dbReference type="HAMAP-Rule" id="MF_00374"/>
    </source>
</evidence>
<evidence type="ECO:0000256" key="3">
    <source>
        <dbReference type="ARBA" id="ARBA00023274"/>
    </source>
</evidence>
<feature type="region of interest" description="Disordered" evidence="6">
    <location>
        <begin position="60"/>
        <end position="82"/>
    </location>
</feature>
<dbReference type="InterPro" id="IPR036049">
    <property type="entry name" value="Ribosomal_uL29_sf"/>
</dbReference>
<evidence type="ECO:0000256" key="2">
    <source>
        <dbReference type="ARBA" id="ARBA00022980"/>
    </source>
</evidence>
<dbReference type="GeneID" id="59454157"/>
<dbReference type="InterPro" id="IPR001854">
    <property type="entry name" value="Ribosomal_uL29"/>
</dbReference>
<protein>
    <recommendedName>
        <fullName evidence="4 5">Large ribosomal subunit protein uL29</fullName>
    </recommendedName>
</protein>
<dbReference type="GO" id="GO:0003735">
    <property type="term" value="F:structural constituent of ribosome"/>
    <property type="evidence" value="ECO:0007669"/>
    <property type="project" value="InterPro"/>
</dbReference>
<dbReference type="InterPro" id="IPR018254">
    <property type="entry name" value="Ribosomal_uL29_CS"/>
</dbReference>
<evidence type="ECO:0000256" key="6">
    <source>
        <dbReference type="SAM" id="MobiDB-lite"/>
    </source>
</evidence>
<dbReference type="HAMAP" id="MF_00374">
    <property type="entry name" value="Ribosomal_uL29"/>
    <property type="match status" value="1"/>
</dbReference>
<dbReference type="NCBIfam" id="TIGR00012">
    <property type="entry name" value="L29"/>
    <property type="match status" value="1"/>
</dbReference>